<dbReference type="EMBL" id="PKPP01011614">
    <property type="protein sequence ID" value="PWA43836.1"/>
    <property type="molecule type" value="Genomic_DNA"/>
</dbReference>
<keyword evidence="1" id="KW-0547">Nucleotide-binding</keyword>
<keyword evidence="1" id="KW-0378">Hydrolase</keyword>
<proteinExistence type="predicted"/>
<accession>A0A2U1L4A8</accession>
<name>A0A2U1L4A8_ARTAN</name>
<keyword evidence="2" id="KW-1185">Reference proteome</keyword>
<evidence type="ECO:0000313" key="2">
    <source>
        <dbReference type="Proteomes" id="UP000245207"/>
    </source>
</evidence>
<gene>
    <name evidence="1" type="ORF">CTI12_AA532050</name>
</gene>
<dbReference type="GO" id="GO:0004386">
    <property type="term" value="F:helicase activity"/>
    <property type="evidence" value="ECO:0007669"/>
    <property type="project" value="UniProtKB-KW"/>
</dbReference>
<evidence type="ECO:0000313" key="1">
    <source>
        <dbReference type="EMBL" id="PWA43836.1"/>
    </source>
</evidence>
<keyword evidence="1" id="KW-0347">Helicase</keyword>
<protein>
    <submittedName>
        <fullName evidence="1">PIF1 DNA helicase/replication A1-like protein</fullName>
    </submittedName>
</protein>
<dbReference type="OrthoDB" id="1435114at2759"/>
<comment type="caution">
    <text evidence="1">The sequence shown here is derived from an EMBL/GenBank/DDBJ whole genome shotgun (WGS) entry which is preliminary data.</text>
</comment>
<organism evidence="1 2">
    <name type="scientific">Artemisia annua</name>
    <name type="common">Sweet wormwood</name>
    <dbReference type="NCBI Taxonomy" id="35608"/>
    <lineage>
        <taxon>Eukaryota</taxon>
        <taxon>Viridiplantae</taxon>
        <taxon>Streptophyta</taxon>
        <taxon>Embryophyta</taxon>
        <taxon>Tracheophyta</taxon>
        <taxon>Spermatophyta</taxon>
        <taxon>Magnoliopsida</taxon>
        <taxon>eudicotyledons</taxon>
        <taxon>Gunneridae</taxon>
        <taxon>Pentapetalae</taxon>
        <taxon>asterids</taxon>
        <taxon>campanulids</taxon>
        <taxon>Asterales</taxon>
        <taxon>Asteraceae</taxon>
        <taxon>Asteroideae</taxon>
        <taxon>Anthemideae</taxon>
        <taxon>Artemisiinae</taxon>
        <taxon>Artemisia</taxon>
    </lineage>
</organism>
<sequence>MNYYAHIQSDLRLSDDEKKNVALFWIEELMRSRGRSLRQLPEMPFPDDRYISQFGNRLIYDETHYNPEELECEYARLFVLDRRAYAIKRKIVETVPGNAFPR</sequence>
<dbReference type="AlphaFoldDB" id="A0A2U1L4A8"/>
<dbReference type="Proteomes" id="UP000245207">
    <property type="component" value="Unassembled WGS sequence"/>
</dbReference>
<reference evidence="1 2" key="1">
    <citation type="journal article" date="2018" name="Mol. Plant">
        <title>The genome of Artemisia annua provides insight into the evolution of Asteraceae family and artemisinin biosynthesis.</title>
        <authorList>
            <person name="Shen Q."/>
            <person name="Zhang L."/>
            <person name="Liao Z."/>
            <person name="Wang S."/>
            <person name="Yan T."/>
            <person name="Shi P."/>
            <person name="Liu M."/>
            <person name="Fu X."/>
            <person name="Pan Q."/>
            <person name="Wang Y."/>
            <person name="Lv Z."/>
            <person name="Lu X."/>
            <person name="Zhang F."/>
            <person name="Jiang W."/>
            <person name="Ma Y."/>
            <person name="Chen M."/>
            <person name="Hao X."/>
            <person name="Li L."/>
            <person name="Tang Y."/>
            <person name="Lv G."/>
            <person name="Zhou Y."/>
            <person name="Sun X."/>
            <person name="Brodelius P.E."/>
            <person name="Rose J.K.C."/>
            <person name="Tang K."/>
        </authorList>
    </citation>
    <scope>NUCLEOTIDE SEQUENCE [LARGE SCALE GENOMIC DNA]</scope>
    <source>
        <strain evidence="2">cv. Huhao1</strain>
        <tissue evidence="1">Leaf</tissue>
    </source>
</reference>
<keyword evidence="1" id="KW-0067">ATP-binding</keyword>